<keyword evidence="4" id="KW-1185">Reference proteome</keyword>
<sequence length="173" mass="20195">MKDMQELINQGRGSEESEKFVMKGKKEDLEHCLARPKNKVKGVCLIASLREGSEFQIWEVKKKCHKVCDEDKPSFCKKPEVSLTKLVELLPHLGKTSKDHPDKKKLISMQDFFRYPEAEGRRYFEELDKDGDGQIILEDLEVEMRKRKLLRKYATAFLSRARSGLKQFLSLME</sequence>
<dbReference type="AlphaFoldDB" id="A0A0S3S8C8"/>
<dbReference type="PROSITE" id="PS50222">
    <property type="entry name" value="EF_HAND_2"/>
    <property type="match status" value="1"/>
</dbReference>
<dbReference type="Proteomes" id="UP000291084">
    <property type="component" value="Chromosome 5"/>
</dbReference>
<proteinExistence type="predicted"/>
<dbReference type="InterPro" id="IPR002048">
    <property type="entry name" value="EF_hand_dom"/>
</dbReference>
<reference evidence="3 4" key="1">
    <citation type="journal article" date="2015" name="Sci. Rep.">
        <title>The power of single molecule real-time sequencing technology in the de novo assembly of a eukaryotic genome.</title>
        <authorList>
            <person name="Sakai H."/>
            <person name="Naito K."/>
            <person name="Ogiso-Tanaka E."/>
            <person name="Takahashi Y."/>
            <person name="Iseki K."/>
            <person name="Muto C."/>
            <person name="Satou K."/>
            <person name="Teruya K."/>
            <person name="Shiroma A."/>
            <person name="Shimoji M."/>
            <person name="Hirano T."/>
            <person name="Itoh T."/>
            <person name="Kaga A."/>
            <person name="Tomooka N."/>
        </authorList>
    </citation>
    <scope>NUCLEOTIDE SEQUENCE [LARGE SCALE GENOMIC DNA]</scope>
    <source>
        <strain evidence="4">cv. Shumari</strain>
    </source>
</reference>
<accession>A0A0S3S8C8</accession>
<evidence type="ECO:0000313" key="4">
    <source>
        <dbReference type="Proteomes" id="UP000291084"/>
    </source>
</evidence>
<evidence type="ECO:0000259" key="2">
    <source>
        <dbReference type="PROSITE" id="PS50222"/>
    </source>
</evidence>
<dbReference type="SUPFAM" id="SSF47473">
    <property type="entry name" value="EF-hand"/>
    <property type="match status" value="1"/>
</dbReference>
<feature type="domain" description="EF-hand" evidence="2">
    <location>
        <begin position="115"/>
        <end position="150"/>
    </location>
</feature>
<evidence type="ECO:0000256" key="1">
    <source>
        <dbReference type="SAM" id="MobiDB-lite"/>
    </source>
</evidence>
<dbReference type="GO" id="GO:0005509">
    <property type="term" value="F:calcium ion binding"/>
    <property type="evidence" value="ECO:0007669"/>
    <property type="project" value="InterPro"/>
</dbReference>
<protein>
    <recommendedName>
        <fullName evidence="2">EF-hand domain-containing protein</fullName>
    </recommendedName>
</protein>
<name>A0A0S3S8C8_PHAAN</name>
<dbReference type="InterPro" id="IPR011992">
    <property type="entry name" value="EF-hand-dom_pair"/>
</dbReference>
<dbReference type="EMBL" id="AP015038">
    <property type="protein sequence ID" value="BAT89095.1"/>
    <property type="molecule type" value="Genomic_DNA"/>
</dbReference>
<organism evidence="3 4">
    <name type="scientific">Vigna angularis var. angularis</name>
    <dbReference type="NCBI Taxonomy" id="157739"/>
    <lineage>
        <taxon>Eukaryota</taxon>
        <taxon>Viridiplantae</taxon>
        <taxon>Streptophyta</taxon>
        <taxon>Embryophyta</taxon>
        <taxon>Tracheophyta</taxon>
        <taxon>Spermatophyta</taxon>
        <taxon>Magnoliopsida</taxon>
        <taxon>eudicotyledons</taxon>
        <taxon>Gunneridae</taxon>
        <taxon>Pentapetalae</taxon>
        <taxon>rosids</taxon>
        <taxon>fabids</taxon>
        <taxon>Fabales</taxon>
        <taxon>Fabaceae</taxon>
        <taxon>Papilionoideae</taxon>
        <taxon>50 kb inversion clade</taxon>
        <taxon>NPAAA clade</taxon>
        <taxon>indigoferoid/millettioid clade</taxon>
        <taxon>Phaseoleae</taxon>
        <taxon>Vigna</taxon>
    </lineage>
</organism>
<evidence type="ECO:0000313" key="3">
    <source>
        <dbReference type="EMBL" id="BAT89095.1"/>
    </source>
</evidence>
<feature type="region of interest" description="Disordered" evidence="1">
    <location>
        <begin position="1"/>
        <end position="20"/>
    </location>
</feature>
<gene>
    <name evidence="3" type="primary">Vigan.05G277900</name>
    <name evidence="3" type="ORF">VIGAN_05277900</name>
</gene>